<reference evidence="2" key="1">
    <citation type="submission" date="2022-05" db="EMBL/GenBank/DDBJ databases">
        <authorList>
            <person name="Oliphant S.A."/>
            <person name="Watson-Haigh N.S."/>
            <person name="Sumby K.M."/>
            <person name="Gardner J.M."/>
            <person name="Jiranek V."/>
        </authorList>
    </citation>
    <scope>NUCLEOTIDE SEQUENCE</scope>
    <source>
        <strain evidence="2">KI16_H9</strain>
    </source>
</reference>
<evidence type="ECO:0000256" key="1">
    <source>
        <dbReference type="ARBA" id="ARBA00009580"/>
    </source>
</evidence>
<dbReference type="InterPro" id="IPR029021">
    <property type="entry name" value="Prot-tyrosine_phosphatase-like"/>
</dbReference>
<name>A0ABY5BMG3_9LACO</name>
<dbReference type="RefSeq" id="WP_252749673.1">
    <property type="nucleotide sequence ID" value="NZ_CP097116.1"/>
</dbReference>
<dbReference type="PANTHER" id="PTHR31126">
    <property type="entry name" value="TYROSINE-PROTEIN PHOSPHATASE"/>
    <property type="match status" value="1"/>
</dbReference>
<dbReference type="Pfam" id="PF13350">
    <property type="entry name" value="Y_phosphatase3"/>
    <property type="match status" value="1"/>
</dbReference>
<protein>
    <submittedName>
        <fullName evidence="2">Tyrosine-protein phosphatase</fullName>
    </submittedName>
</protein>
<evidence type="ECO:0000313" key="2">
    <source>
        <dbReference type="EMBL" id="USS84770.1"/>
    </source>
</evidence>
<dbReference type="EMBL" id="CP097116">
    <property type="protein sequence ID" value="USS84770.1"/>
    <property type="molecule type" value="Genomic_DNA"/>
</dbReference>
<dbReference type="InterPro" id="IPR026893">
    <property type="entry name" value="Tyr/Ser_Pase_IphP-type"/>
</dbReference>
<organism evidence="2 3">
    <name type="scientific">Fructilactobacillus myrtifloralis</name>
    <dbReference type="NCBI Taxonomy" id="2940301"/>
    <lineage>
        <taxon>Bacteria</taxon>
        <taxon>Bacillati</taxon>
        <taxon>Bacillota</taxon>
        <taxon>Bacilli</taxon>
        <taxon>Lactobacillales</taxon>
        <taxon>Lactobacillaceae</taxon>
        <taxon>Fructilactobacillus</taxon>
    </lineage>
</organism>
<comment type="similarity">
    <text evidence="1">Belongs to the protein-tyrosine phosphatase family.</text>
</comment>
<dbReference type="Proteomes" id="UP001056707">
    <property type="component" value="Chromosome"/>
</dbReference>
<evidence type="ECO:0000313" key="3">
    <source>
        <dbReference type="Proteomes" id="UP001056707"/>
    </source>
</evidence>
<dbReference type="InterPro" id="IPR016130">
    <property type="entry name" value="Tyr_Pase_AS"/>
</dbReference>
<dbReference type="Gene3D" id="3.90.190.10">
    <property type="entry name" value="Protein tyrosine phosphatase superfamily"/>
    <property type="match status" value="1"/>
</dbReference>
<accession>A0ABY5BMG3</accession>
<sequence length="251" mass="27644">MPTSKIVNFRDLGGINVPGGTLRSGRLFRSGQLVDLTDSDVAFLTKDCHLRHIFDFRSHQEIQASPDTQLPGVTNENLDILASATTSSASLEDMLLHADNITQSMLQTYEQLVLSPSAQRGYHTFLTQILSLNEPVLFHCFAGKDRTGFGAALILKLVGASEQQIYADYLKTNELRKDANEAILTALTGKLPDQQIAVLKVALNVDQAYLAHAFATIDNHYGSFDHYLTDALHLDPDFKTKFQAALVQPAN</sequence>
<dbReference type="PANTHER" id="PTHR31126:SF1">
    <property type="entry name" value="TYROSINE SPECIFIC PROTEIN PHOSPHATASES DOMAIN-CONTAINING PROTEIN"/>
    <property type="match status" value="1"/>
</dbReference>
<keyword evidence="3" id="KW-1185">Reference proteome</keyword>
<gene>
    <name evidence="2" type="ORF">M3M35_05545</name>
</gene>
<dbReference type="PROSITE" id="PS00383">
    <property type="entry name" value="TYR_PHOSPHATASE_1"/>
    <property type="match status" value="1"/>
</dbReference>
<dbReference type="SUPFAM" id="SSF52799">
    <property type="entry name" value="(Phosphotyrosine protein) phosphatases II"/>
    <property type="match status" value="1"/>
</dbReference>
<proteinExistence type="inferred from homology"/>